<dbReference type="InterPro" id="IPR012674">
    <property type="entry name" value="Calycin"/>
</dbReference>
<reference evidence="4" key="1">
    <citation type="submission" date="2016-10" db="EMBL/GenBank/DDBJ databases">
        <authorList>
            <person name="Varghese N."/>
        </authorList>
    </citation>
    <scope>NUCLEOTIDE SEQUENCE [LARGE SCALE GENOMIC DNA]</scope>
    <source>
        <strain evidence="4">DSM 24868</strain>
    </source>
</reference>
<dbReference type="InterPro" id="IPR045165">
    <property type="entry name" value="Nitrobindin"/>
</dbReference>
<keyword evidence="4" id="KW-1185">Reference proteome</keyword>
<dbReference type="eggNOG" id="COG3485">
    <property type="taxonomic scope" value="Bacteria"/>
</dbReference>
<dbReference type="SUPFAM" id="SSF50814">
    <property type="entry name" value="Lipocalins"/>
    <property type="match status" value="1"/>
</dbReference>
<dbReference type="Gene3D" id="2.40.128.20">
    <property type="match status" value="1"/>
</dbReference>
<evidence type="ECO:0000259" key="2">
    <source>
        <dbReference type="Pfam" id="PF08768"/>
    </source>
</evidence>
<evidence type="ECO:0000313" key="4">
    <source>
        <dbReference type="Proteomes" id="UP000183315"/>
    </source>
</evidence>
<dbReference type="HAMAP" id="MF_01297">
    <property type="entry name" value="nitrobindin"/>
    <property type="match status" value="1"/>
</dbReference>
<accession>A0A1H6VYT3</accession>
<protein>
    <recommendedName>
        <fullName evidence="1">Ferric nitrobindin-like protein</fullName>
    </recommendedName>
</protein>
<dbReference type="Pfam" id="PF08768">
    <property type="entry name" value="THAP4_heme-bd"/>
    <property type="match status" value="1"/>
</dbReference>
<proteinExistence type="inferred from homology"/>
<comment type="caution">
    <text evidence="1">Lacks the conserved His residue that binds heme iron in the nitrobindin family.</text>
</comment>
<comment type="similarity">
    <text evidence="1">Belongs to the nitrobindin family.</text>
</comment>
<feature type="short sequence motif" description="GXWXGXG" evidence="1">
    <location>
        <begin position="21"/>
        <end position="27"/>
    </location>
</feature>
<dbReference type="AlphaFoldDB" id="A0A1H6VYT3"/>
<dbReference type="EMBL" id="FNZI01000002">
    <property type="protein sequence ID" value="SEJ09783.1"/>
    <property type="molecule type" value="Genomic_DNA"/>
</dbReference>
<dbReference type="RefSeq" id="WP_042216374.1">
    <property type="nucleotide sequence ID" value="NZ_BBLU01000017.1"/>
</dbReference>
<organism evidence="3 4">
    <name type="scientific">Demequina mangrovi</name>
    <dbReference type="NCBI Taxonomy" id="1043493"/>
    <lineage>
        <taxon>Bacteria</taxon>
        <taxon>Bacillati</taxon>
        <taxon>Actinomycetota</taxon>
        <taxon>Actinomycetes</taxon>
        <taxon>Micrococcales</taxon>
        <taxon>Demequinaceae</taxon>
        <taxon>Demequina</taxon>
    </lineage>
</organism>
<dbReference type="OrthoDB" id="4804006at2"/>
<dbReference type="InterPro" id="IPR014878">
    <property type="entry name" value="THAP4-like_heme-bd"/>
</dbReference>
<feature type="domain" description="THAP4-like heme-binding" evidence="2">
    <location>
        <begin position="13"/>
        <end position="174"/>
    </location>
</feature>
<evidence type="ECO:0000256" key="1">
    <source>
        <dbReference type="HAMAP-Rule" id="MF_01297"/>
    </source>
</evidence>
<sequence>MTFVIPSDLAPEVYPLAWVVGTWEGHGVVDYPGIDAADFRQRIVFDHDGGPYLSYTSTITLMGPDGEEGQVWSTESGFWRVAPNAPEGVQLEDFQHPLEVVLADASGLLTAYFGAVGNGRIDLATRFAAATESGPDVRGATRMYGNVSGELMWAWDLAAFGQELQSYASARLSRVDGPGVPEGAETVAPDAES</sequence>
<evidence type="ECO:0000313" key="3">
    <source>
        <dbReference type="EMBL" id="SEJ09783.1"/>
    </source>
</evidence>
<dbReference type="CDD" id="cd07828">
    <property type="entry name" value="lipocalin_heme-bd-THAP4-like"/>
    <property type="match status" value="1"/>
</dbReference>
<dbReference type="PANTHER" id="PTHR15854:SF4">
    <property type="entry name" value="PEROXYNITRITE ISOMERASE THAP4"/>
    <property type="match status" value="1"/>
</dbReference>
<name>A0A1H6VYT3_9MICO</name>
<dbReference type="PANTHER" id="PTHR15854">
    <property type="entry name" value="THAP4 PROTEIN"/>
    <property type="match status" value="1"/>
</dbReference>
<dbReference type="InterPro" id="IPR022939">
    <property type="entry name" value="Nb(III)_bact/plant"/>
</dbReference>
<dbReference type="Proteomes" id="UP000183315">
    <property type="component" value="Unassembled WGS sequence"/>
</dbReference>
<comment type="caution">
    <text evidence="1">Lacks conserved residue(s) required for the propagation of feature annotation.</text>
</comment>
<gene>
    <name evidence="3" type="ORF">SAMN05421637_0764</name>
</gene>
<dbReference type="STRING" id="1043493.SAMN05421637_0764"/>